<dbReference type="InterPro" id="IPR005998">
    <property type="entry name" value="Ribosomal_uL30_euk"/>
</dbReference>
<evidence type="ECO:0000259" key="18">
    <source>
        <dbReference type="Pfam" id="PF22366"/>
    </source>
</evidence>
<dbReference type="InterPro" id="IPR018038">
    <property type="entry name" value="Ribosomal_uL30_CS"/>
</dbReference>
<evidence type="ECO:0000256" key="12">
    <source>
        <dbReference type="ARBA" id="ARBA00049010"/>
    </source>
</evidence>
<feature type="compositionally biased region" description="Polar residues" evidence="14">
    <location>
        <begin position="820"/>
        <end position="830"/>
    </location>
</feature>
<dbReference type="InterPro" id="IPR036919">
    <property type="entry name" value="Ribo_uL30_ferredoxin-like_sf"/>
</dbReference>
<dbReference type="InterPro" id="IPR012988">
    <property type="entry name" value="Ribosomal_uL30_N_euk"/>
</dbReference>
<dbReference type="Gene3D" id="3.50.50.100">
    <property type="match status" value="1"/>
</dbReference>
<dbReference type="PANTHER" id="PTHR43706:SF47">
    <property type="entry name" value="EXTERNAL NADH-UBIQUINONE OXIDOREDUCTASE 1, MITOCHONDRIAL-RELATED"/>
    <property type="match status" value="1"/>
</dbReference>
<evidence type="ECO:0000256" key="2">
    <source>
        <dbReference type="ARBA" id="ARBA00007594"/>
    </source>
</evidence>
<feature type="domain" description="Large ribosomal subunit protein uL30-like ferredoxin-like fold" evidence="15">
    <location>
        <begin position="929"/>
        <end position="979"/>
    </location>
</feature>
<evidence type="ECO:0000313" key="20">
    <source>
        <dbReference type="Proteomes" id="UP001473302"/>
    </source>
</evidence>
<comment type="caution">
    <text evidence="19">The sequence shown here is derived from an EMBL/GenBank/DDBJ whole genome shotgun (WGS) entry which is preliminary data.</text>
</comment>
<evidence type="ECO:0000256" key="11">
    <source>
        <dbReference type="ARBA" id="ARBA00047599"/>
    </source>
</evidence>
<evidence type="ECO:0000259" key="17">
    <source>
        <dbReference type="Pfam" id="PF08079"/>
    </source>
</evidence>
<keyword evidence="20" id="KW-1185">Reference proteome</keyword>
<dbReference type="EC" id="1.6.5.9" evidence="3"/>
<feature type="region of interest" description="Disordered" evidence="14">
    <location>
        <begin position="807"/>
        <end position="830"/>
    </location>
</feature>
<keyword evidence="8" id="KW-0560">Oxidoreductase</keyword>
<comment type="similarity">
    <text evidence="2">Belongs to the universal ribosomal protein uL30 family.</text>
</comment>
<feature type="region of interest" description="Disordered" evidence="14">
    <location>
        <begin position="731"/>
        <end position="779"/>
    </location>
</feature>
<evidence type="ECO:0000256" key="10">
    <source>
        <dbReference type="ARBA" id="ARBA00023274"/>
    </source>
</evidence>
<evidence type="ECO:0000256" key="5">
    <source>
        <dbReference type="ARBA" id="ARBA00022827"/>
    </source>
</evidence>
<dbReference type="EMBL" id="BAABUK010000004">
    <property type="protein sequence ID" value="GAA5809055.1"/>
    <property type="molecule type" value="Genomic_DNA"/>
</dbReference>
<evidence type="ECO:0000256" key="3">
    <source>
        <dbReference type="ARBA" id="ARBA00012637"/>
    </source>
</evidence>
<dbReference type="PRINTS" id="PR00368">
    <property type="entry name" value="FADPNR"/>
</dbReference>
<name>A0ABP9YQC7_9FUNG</name>
<keyword evidence="4" id="KW-0285">Flavoprotein</keyword>
<dbReference type="Pfam" id="PF08079">
    <property type="entry name" value="Ribosomal_L30_N"/>
    <property type="match status" value="1"/>
</dbReference>
<evidence type="ECO:0000256" key="8">
    <source>
        <dbReference type="ARBA" id="ARBA00023002"/>
    </source>
</evidence>
<feature type="coiled-coil region" evidence="13">
    <location>
        <begin position="580"/>
        <end position="621"/>
    </location>
</feature>
<feature type="domain" description="FAD/NAD(P)-binding" evidence="16">
    <location>
        <begin position="83"/>
        <end position="413"/>
    </location>
</feature>
<keyword evidence="7" id="KW-0689">Ribosomal protein</keyword>
<feature type="compositionally biased region" description="Acidic residues" evidence="14">
    <location>
        <begin position="740"/>
        <end position="750"/>
    </location>
</feature>
<dbReference type="Pfam" id="PF00327">
    <property type="entry name" value="Ribosomal_L30"/>
    <property type="match status" value="1"/>
</dbReference>
<protein>
    <recommendedName>
        <fullName evidence="3">NADH:ubiquinone reductase (non-electrogenic)</fullName>
        <ecNumber evidence="3">1.6.5.9</ecNumber>
    </recommendedName>
</protein>
<dbReference type="InterPro" id="IPR045024">
    <property type="entry name" value="NDH-2"/>
</dbReference>
<dbReference type="InterPro" id="IPR016082">
    <property type="entry name" value="Ribosomal_uL30_ferredoxin-like"/>
</dbReference>
<keyword evidence="13" id="KW-0175">Coiled coil</keyword>
<evidence type="ECO:0000256" key="7">
    <source>
        <dbReference type="ARBA" id="ARBA00022980"/>
    </source>
</evidence>
<evidence type="ECO:0000259" key="15">
    <source>
        <dbReference type="Pfam" id="PF00327"/>
    </source>
</evidence>
<dbReference type="Proteomes" id="UP001473302">
    <property type="component" value="Unassembled WGS sequence"/>
</dbReference>
<reference evidence="19 20" key="1">
    <citation type="submission" date="2024-04" db="EMBL/GenBank/DDBJ databases">
        <title>genome sequences of Mucor flavus KT1a and Helicostylum pulchrum KT1b strains isolated from the surface of a dry-aged beef.</title>
        <authorList>
            <person name="Toyotome T."/>
            <person name="Hosono M."/>
            <person name="Torimaru M."/>
            <person name="Fukuda K."/>
            <person name="Mikami N."/>
        </authorList>
    </citation>
    <scope>NUCLEOTIDE SEQUENCE [LARGE SCALE GENOMIC DNA]</scope>
    <source>
        <strain evidence="19 20">KT1a</strain>
    </source>
</reference>
<proteinExistence type="inferred from homology"/>
<feature type="compositionally biased region" description="Polar residues" evidence="14">
    <location>
        <begin position="770"/>
        <end position="779"/>
    </location>
</feature>
<dbReference type="InterPro" id="IPR036188">
    <property type="entry name" value="FAD/NAD-bd_sf"/>
</dbReference>
<evidence type="ECO:0000256" key="4">
    <source>
        <dbReference type="ARBA" id="ARBA00022630"/>
    </source>
</evidence>
<dbReference type="CDD" id="cd01657">
    <property type="entry name" value="Ribosomal_L7_archeal_euk"/>
    <property type="match status" value="1"/>
</dbReference>
<evidence type="ECO:0000256" key="13">
    <source>
        <dbReference type="SAM" id="Coils"/>
    </source>
</evidence>
<gene>
    <name evidence="19" type="ORF">MFLAVUS_002458</name>
</gene>
<comment type="catalytic activity">
    <reaction evidence="11">
        <text>a quinone + NADH + H(+) = a quinol + NAD(+)</text>
        <dbReference type="Rhea" id="RHEA:46160"/>
        <dbReference type="ChEBI" id="CHEBI:15378"/>
        <dbReference type="ChEBI" id="CHEBI:24646"/>
        <dbReference type="ChEBI" id="CHEBI:57540"/>
        <dbReference type="ChEBI" id="CHEBI:57945"/>
        <dbReference type="ChEBI" id="CHEBI:132124"/>
        <dbReference type="EC" id="1.6.5.9"/>
    </reaction>
</comment>
<comment type="catalytic activity">
    <reaction evidence="12">
        <text>a ubiquinone + NADH + H(+) = a ubiquinol + NAD(+)</text>
        <dbReference type="Rhea" id="RHEA:23152"/>
        <dbReference type="Rhea" id="RHEA-COMP:9565"/>
        <dbReference type="Rhea" id="RHEA-COMP:9566"/>
        <dbReference type="ChEBI" id="CHEBI:15378"/>
        <dbReference type="ChEBI" id="CHEBI:16389"/>
        <dbReference type="ChEBI" id="CHEBI:17976"/>
        <dbReference type="ChEBI" id="CHEBI:57540"/>
        <dbReference type="ChEBI" id="CHEBI:57945"/>
    </reaction>
</comment>
<organism evidence="19 20">
    <name type="scientific">Mucor flavus</name>
    <dbReference type="NCBI Taxonomy" id="439312"/>
    <lineage>
        <taxon>Eukaryota</taxon>
        <taxon>Fungi</taxon>
        <taxon>Fungi incertae sedis</taxon>
        <taxon>Mucoromycota</taxon>
        <taxon>Mucoromycotina</taxon>
        <taxon>Mucoromycetes</taxon>
        <taxon>Mucorales</taxon>
        <taxon>Mucorineae</taxon>
        <taxon>Mucoraceae</taxon>
        <taxon>Mucor</taxon>
    </lineage>
</organism>
<feature type="domain" description="External alternative NADH-ubiquinone oxidoreductase-like C-terminal" evidence="18">
    <location>
        <begin position="462"/>
        <end position="526"/>
    </location>
</feature>
<keyword evidence="5" id="KW-0274">FAD</keyword>
<keyword evidence="10" id="KW-0687">Ribonucleoprotein</keyword>
<dbReference type="Pfam" id="PF07992">
    <property type="entry name" value="Pyr_redox_2"/>
    <property type="match status" value="1"/>
</dbReference>
<evidence type="ECO:0000313" key="19">
    <source>
        <dbReference type="EMBL" id="GAA5809055.1"/>
    </source>
</evidence>
<dbReference type="Pfam" id="PF22366">
    <property type="entry name" value="NDH2_C"/>
    <property type="match status" value="1"/>
</dbReference>
<evidence type="ECO:0000256" key="6">
    <source>
        <dbReference type="ARBA" id="ARBA00022946"/>
    </source>
</evidence>
<dbReference type="PANTHER" id="PTHR43706">
    <property type="entry name" value="NADH DEHYDROGENASE"/>
    <property type="match status" value="1"/>
</dbReference>
<evidence type="ECO:0000256" key="1">
    <source>
        <dbReference type="ARBA" id="ARBA00005272"/>
    </source>
</evidence>
<dbReference type="NCBIfam" id="TIGR01310">
    <property type="entry name" value="uL30_euk"/>
    <property type="match status" value="1"/>
</dbReference>
<dbReference type="SUPFAM" id="SSF55129">
    <property type="entry name" value="Ribosomal protein L30p/L7e"/>
    <property type="match status" value="1"/>
</dbReference>
<dbReference type="SUPFAM" id="SSF51905">
    <property type="entry name" value="FAD/NAD(P)-binding domain"/>
    <property type="match status" value="2"/>
</dbReference>
<evidence type="ECO:0000256" key="14">
    <source>
        <dbReference type="SAM" id="MobiDB-lite"/>
    </source>
</evidence>
<dbReference type="InterPro" id="IPR054585">
    <property type="entry name" value="NDH2-like_C"/>
</dbReference>
<dbReference type="PROSITE" id="PS00634">
    <property type="entry name" value="RIBOSOMAL_L30"/>
    <property type="match status" value="1"/>
</dbReference>
<dbReference type="InterPro" id="IPR035808">
    <property type="entry name" value="Ribosomal_uL30_euk_arc"/>
</dbReference>
<evidence type="ECO:0000259" key="16">
    <source>
        <dbReference type="Pfam" id="PF07992"/>
    </source>
</evidence>
<comment type="similarity">
    <text evidence="1">Belongs to the NADH dehydrogenase family.</text>
</comment>
<feature type="domain" description="Large ribosomal subunit protein uL30 N-terminal eukaryotes" evidence="17">
    <location>
        <begin position="853"/>
        <end position="924"/>
    </location>
</feature>
<dbReference type="Gene3D" id="3.30.1390.20">
    <property type="entry name" value="Ribosomal protein L30, ferredoxin-like fold domain"/>
    <property type="match status" value="1"/>
</dbReference>
<keyword evidence="9" id="KW-0520">NAD</keyword>
<keyword evidence="6" id="KW-0809">Transit peptide</keyword>
<accession>A0ABP9YQC7</accession>
<sequence>MQSTTRQVLRAAYRQAPTVRRTLQQRFNSTSTEAPTKTFSKWKAIKNVTKVGTVGFIGYTFYNMYEHSHPVMNPTPADPSKKTIVILGSGWASTSFLKSIDTELYNVVVVSPRNYFLFTPLLPSTTVGTIDHRSLVEPIRFITRHKPNEVKVYEAECTEIDSDKKIITIVDNSEVKGDRATSTISYDYLVVGVGAQSQTFGIKGVEEYGCFLKEVWDAQKIRTKLMDCIETAAFPGQAPEEIERLLHMVVVGGGPTGIEYAAELHDFLAEDLSAWYPELVGKIKITLIEAMPNVLPAFSKQLIDYTESTFKEQHISLHTKTMVKEVKEKEIIVQGPSGEKEAMPYGLLVWATGNTTRPLIRNLMAQHPETQNIRRGLAVDDWLRMAGANDIYALGDATATKYAPTAQVAAQQGKYLARVFAQLHATEQYENEVEIAATAEEKTKKARKLQKAQDIKPFHYSHQGSLCYIGSDKAIADVPFGPGNVAAGGVATYAFWRSAYISNLFSSRNRWLVITDWTKKTFWGRDISREMNNKSQQKRALPPTPSTSTKYINVSDAIQSLLDTSYEGLSDRERRWHNDLSNCQKTLEQKESTINNLKTIVLEWKKKATEYENAYKETQQKLLAREQFLIKQHEAELKAITKVQVEQTNDNLDIIIQLEQENQLLRQQLGQPIQPLAIHQPTSTTSLLCNNAEIANKAALESVSNSKENSEELIQRISDMVNAMEGTLHEFQNHNNNSSTDDDDDDDDGQDAYLIQDTNPSTIAPGLISDTCSSSDDNSLSDQVRSAVVQAKKKRSATIPNFLFRSNTKKKNGGQEAMKRNQSLNESNNTWRKSKRNLTSFRSNVPTVNDVLVPETLLKKNKSCAKTAEALAAEKAERRKAKLTRRREIFRRAAKYDAEYKAAARNEIRLRRQAKAQGNYYVPAQEKLIFVVRIRGINKIAPKPRKVLQLLRLLQINNGVFVRLNKATSEMLQLIQPYVTYGYPNLKTIRELIYKRGYGKVNKQRIPIHDNAIIEQALGKYDIICVEDLIHEIATVGPHFKEASNFLWPFKLSNPKNMWRPRKFLHFIEGGDTGNREHFINKLVQSMN</sequence>
<dbReference type="InterPro" id="IPR023753">
    <property type="entry name" value="FAD/NAD-binding_dom"/>
</dbReference>
<evidence type="ECO:0000256" key="9">
    <source>
        <dbReference type="ARBA" id="ARBA00023027"/>
    </source>
</evidence>